<protein>
    <submittedName>
        <fullName evidence="2">Uncharacterized protein</fullName>
    </submittedName>
</protein>
<dbReference type="RefSeq" id="WP_091240482.1">
    <property type="nucleotide sequence ID" value="NZ_FNAG01000002.1"/>
</dbReference>
<evidence type="ECO:0000313" key="2">
    <source>
        <dbReference type="EMBL" id="SDD43705.1"/>
    </source>
</evidence>
<evidence type="ECO:0000313" key="3">
    <source>
        <dbReference type="Proteomes" id="UP000199603"/>
    </source>
</evidence>
<accession>A0A1G6UT29</accession>
<dbReference type="EMBL" id="FNAG01000002">
    <property type="protein sequence ID" value="SDD43705.1"/>
    <property type="molecule type" value="Genomic_DNA"/>
</dbReference>
<evidence type="ECO:0000256" key="1">
    <source>
        <dbReference type="ARBA" id="ARBA00009677"/>
    </source>
</evidence>
<organism evidence="2 3">
    <name type="scientific">Aquimonas voraii</name>
    <dbReference type="NCBI Taxonomy" id="265719"/>
    <lineage>
        <taxon>Bacteria</taxon>
        <taxon>Pseudomonadati</taxon>
        <taxon>Pseudomonadota</taxon>
        <taxon>Gammaproteobacteria</taxon>
        <taxon>Lysobacterales</taxon>
        <taxon>Lysobacteraceae</taxon>
        <taxon>Aquimonas</taxon>
    </lineage>
</organism>
<dbReference type="Proteomes" id="UP000199603">
    <property type="component" value="Unassembled WGS sequence"/>
</dbReference>
<sequence>MSDIASIARSGIAAAQTRLTAAASNIANRESADFRRFDVDSREQAGGGVSARLVRDAEPQTGDGLTTDLVYSIEARQAFAANVKVLKTQDALLGSLLDTRA</sequence>
<dbReference type="OrthoDB" id="5986582at2"/>
<comment type="similarity">
    <text evidence="1">Belongs to the flagella basal body rod proteins family.</text>
</comment>
<proteinExistence type="inferred from homology"/>
<name>A0A1G6UT29_9GAMM</name>
<dbReference type="STRING" id="265719.SAMN04488509_102451"/>
<keyword evidence="3" id="KW-1185">Reference proteome</keyword>
<dbReference type="InterPro" id="IPR019776">
    <property type="entry name" value="Flagellar_basal_body_rod_CS"/>
</dbReference>
<gene>
    <name evidence="2" type="ORF">SAMN04488509_102451</name>
</gene>
<dbReference type="PROSITE" id="PS00588">
    <property type="entry name" value="FLAGELLA_BB_ROD"/>
    <property type="match status" value="1"/>
</dbReference>
<dbReference type="AlphaFoldDB" id="A0A1G6UT29"/>
<reference evidence="2 3" key="1">
    <citation type="submission" date="2016-10" db="EMBL/GenBank/DDBJ databases">
        <authorList>
            <person name="de Groot N.N."/>
        </authorList>
    </citation>
    <scope>NUCLEOTIDE SEQUENCE [LARGE SCALE GENOMIC DNA]</scope>
    <source>
        <strain evidence="2 3">DSM 16957</strain>
    </source>
</reference>